<name>A0AB39HT60_9BACI</name>
<sequence length="258" mass="29687">MDNFNYKKVADITALSASLTNFKYKNHYHKEYAIGVTLRGIQHYHLDGHLQLSYPNGVMFFNPEQAHDGMAHDENGLDYVMLYIDPQSLLDVTEKKEMIYFQKPIVYNHILKSSVLNLAHAILSGKDESLCSTLLLSLTDNLIQTNVSANLLKDNTLIKKAKEMLRSDLGNVLKLDEISKQLNLSKFQFIRMFKAQTGITPYQYSLNHRLEQARQLMEKSKDLYSAVAHYGFVDLTHLNKHFKCVYGTTAHEYISYLN</sequence>
<dbReference type="Gene3D" id="1.10.10.60">
    <property type="entry name" value="Homeodomain-like"/>
    <property type="match status" value="2"/>
</dbReference>
<evidence type="ECO:0000256" key="2">
    <source>
        <dbReference type="ARBA" id="ARBA00023125"/>
    </source>
</evidence>
<keyword evidence="3" id="KW-0804">Transcription</keyword>
<dbReference type="GO" id="GO:0003700">
    <property type="term" value="F:DNA-binding transcription factor activity"/>
    <property type="evidence" value="ECO:0007669"/>
    <property type="project" value="InterPro"/>
</dbReference>
<evidence type="ECO:0000256" key="3">
    <source>
        <dbReference type="ARBA" id="ARBA00023163"/>
    </source>
</evidence>
<dbReference type="SMART" id="SM00342">
    <property type="entry name" value="HTH_ARAC"/>
    <property type="match status" value="1"/>
</dbReference>
<dbReference type="PROSITE" id="PS01124">
    <property type="entry name" value="HTH_ARAC_FAMILY_2"/>
    <property type="match status" value="1"/>
</dbReference>
<reference evidence="5" key="1">
    <citation type="submission" date="2024-07" db="EMBL/GenBank/DDBJ databases">
        <title>Halotolerant mesophilic bacterium Ornithinibacillus sp. 4-3, sp. nov., isolated from soil.</title>
        <authorList>
            <person name="Sidarenka A.V."/>
            <person name="Guliayeva D.E."/>
            <person name="Leanovich S.I."/>
            <person name="Hileuskaya K.S."/>
            <person name="Akhremchuk A.E."/>
            <person name="Sikolenko M.A."/>
            <person name="Valentovich L.N."/>
        </authorList>
    </citation>
    <scope>NUCLEOTIDE SEQUENCE</scope>
    <source>
        <strain evidence="5">4-3</strain>
    </source>
</reference>
<dbReference type="SUPFAM" id="SSF46689">
    <property type="entry name" value="Homeodomain-like"/>
    <property type="match status" value="1"/>
</dbReference>
<dbReference type="Pfam" id="PF12833">
    <property type="entry name" value="HTH_18"/>
    <property type="match status" value="1"/>
</dbReference>
<dbReference type="Pfam" id="PF02311">
    <property type="entry name" value="AraC_binding"/>
    <property type="match status" value="1"/>
</dbReference>
<dbReference type="InterPro" id="IPR018060">
    <property type="entry name" value="HTH_AraC"/>
</dbReference>
<dbReference type="PANTHER" id="PTHR46796:SF2">
    <property type="entry name" value="TRANSCRIPTIONAL REGULATORY PROTEIN"/>
    <property type="match status" value="1"/>
</dbReference>
<dbReference type="RefSeq" id="WP_368654083.1">
    <property type="nucleotide sequence ID" value="NZ_CP162599.1"/>
</dbReference>
<dbReference type="InterPro" id="IPR009057">
    <property type="entry name" value="Homeodomain-like_sf"/>
</dbReference>
<organism evidence="5">
    <name type="scientific">Ornithinibacillus sp. 4-3</name>
    <dbReference type="NCBI Taxonomy" id="3231488"/>
    <lineage>
        <taxon>Bacteria</taxon>
        <taxon>Bacillati</taxon>
        <taxon>Bacillota</taxon>
        <taxon>Bacilli</taxon>
        <taxon>Bacillales</taxon>
        <taxon>Bacillaceae</taxon>
        <taxon>Ornithinibacillus</taxon>
    </lineage>
</organism>
<protein>
    <submittedName>
        <fullName evidence="5">AraC family transcriptional regulator</fullName>
    </submittedName>
</protein>
<keyword evidence="2" id="KW-0238">DNA-binding</keyword>
<evidence type="ECO:0000256" key="1">
    <source>
        <dbReference type="ARBA" id="ARBA00023015"/>
    </source>
</evidence>
<dbReference type="SUPFAM" id="SSF51215">
    <property type="entry name" value="Regulatory protein AraC"/>
    <property type="match status" value="1"/>
</dbReference>
<dbReference type="InterPro" id="IPR037923">
    <property type="entry name" value="HTH-like"/>
</dbReference>
<evidence type="ECO:0000313" key="5">
    <source>
        <dbReference type="EMBL" id="XDK33401.1"/>
    </source>
</evidence>
<dbReference type="EMBL" id="CP162599">
    <property type="protein sequence ID" value="XDK33401.1"/>
    <property type="molecule type" value="Genomic_DNA"/>
</dbReference>
<feature type="domain" description="HTH araC/xylS-type" evidence="4">
    <location>
        <begin position="159"/>
        <end position="256"/>
    </location>
</feature>
<dbReference type="InterPro" id="IPR050204">
    <property type="entry name" value="AraC_XylS_family_regulators"/>
</dbReference>
<accession>A0AB39HT60</accession>
<gene>
    <name evidence="5" type="ORF">AB4Y30_03315</name>
</gene>
<dbReference type="InterPro" id="IPR003313">
    <property type="entry name" value="AraC-bd"/>
</dbReference>
<dbReference type="AlphaFoldDB" id="A0AB39HT60"/>
<keyword evidence="1" id="KW-0805">Transcription regulation</keyword>
<proteinExistence type="predicted"/>
<dbReference type="PANTHER" id="PTHR46796">
    <property type="entry name" value="HTH-TYPE TRANSCRIPTIONAL ACTIVATOR RHAS-RELATED"/>
    <property type="match status" value="1"/>
</dbReference>
<dbReference type="GO" id="GO:0043565">
    <property type="term" value="F:sequence-specific DNA binding"/>
    <property type="evidence" value="ECO:0007669"/>
    <property type="project" value="InterPro"/>
</dbReference>
<evidence type="ECO:0000259" key="4">
    <source>
        <dbReference type="PROSITE" id="PS01124"/>
    </source>
</evidence>